<evidence type="ECO:0000256" key="10">
    <source>
        <dbReference type="HAMAP-Rule" id="MF_00942"/>
    </source>
</evidence>
<keyword evidence="12" id="KW-0540">Nuclease</keyword>
<keyword evidence="13" id="KW-1185">Reference proteome</keyword>
<dbReference type="GO" id="GO:0051539">
    <property type="term" value="F:4 iron, 4 sulfur cluster binding"/>
    <property type="evidence" value="ECO:0007669"/>
    <property type="project" value="UniProtKB-KW"/>
</dbReference>
<evidence type="ECO:0000256" key="6">
    <source>
        <dbReference type="ARBA" id="ARBA00023004"/>
    </source>
</evidence>
<dbReference type="NCBIfam" id="TIGR01083">
    <property type="entry name" value="nth"/>
    <property type="match status" value="1"/>
</dbReference>
<comment type="catalytic activity">
    <reaction evidence="10">
        <text>2'-deoxyribonucleotide-(2'-deoxyribose 5'-phosphate)-2'-deoxyribonucleotide-DNA = a 3'-end 2'-deoxyribonucleotide-(2,3-dehydro-2,3-deoxyribose 5'-phosphate)-DNA + a 5'-end 5'-phospho-2'-deoxyribonucleoside-DNA + H(+)</text>
        <dbReference type="Rhea" id="RHEA:66592"/>
        <dbReference type="Rhea" id="RHEA-COMP:13180"/>
        <dbReference type="Rhea" id="RHEA-COMP:16897"/>
        <dbReference type="Rhea" id="RHEA-COMP:17067"/>
        <dbReference type="ChEBI" id="CHEBI:15378"/>
        <dbReference type="ChEBI" id="CHEBI:136412"/>
        <dbReference type="ChEBI" id="CHEBI:157695"/>
        <dbReference type="ChEBI" id="CHEBI:167181"/>
        <dbReference type="EC" id="4.2.99.18"/>
    </reaction>
</comment>
<organism evidence="12 13">
    <name type="scientific">Alteromonas hispanica</name>
    <dbReference type="NCBI Taxonomy" id="315421"/>
    <lineage>
        <taxon>Bacteria</taxon>
        <taxon>Pseudomonadati</taxon>
        <taxon>Pseudomonadota</taxon>
        <taxon>Gammaproteobacteria</taxon>
        <taxon>Alteromonadales</taxon>
        <taxon>Alteromonadaceae</taxon>
        <taxon>Alteromonas/Salinimonas group</taxon>
        <taxon>Alteromonas</taxon>
    </lineage>
</organism>
<evidence type="ECO:0000256" key="7">
    <source>
        <dbReference type="ARBA" id="ARBA00023014"/>
    </source>
</evidence>
<evidence type="ECO:0000256" key="4">
    <source>
        <dbReference type="ARBA" id="ARBA00022763"/>
    </source>
</evidence>
<comment type="cofactor">
    <cofactor evidence="10">
        <name>[4Fe-4S] cluster</name>
        <dbReference type="ChEBI" id="CHEBI:49883"/>
    </cofactor>
    <text evidence="10">Binds 1 [4Fe-4S] cluster.</text>
</comment>
<dbReference type="Gene3D" id="1.10.1670.10">
    <property type="entry name" value="Helix-hairpin-Helix base-excision DNA repair enzymes (C-terminal)"/>
    <property type="match status" value="1"/>
</dbReference>
<evidence type="ECO:0000259" key="11">
    <source>
        <dbReference type="SMART" id="SM00478"/>
    </source>
</evidence>
<dbReference type="GO" id="GO:0006285">
    <property type="term" value="P:base-excision repair, AP site formation"/>
    <property type="evidence" value="ECO:0007669"/>
    <property type="project" value="TreeGrafter"/>
</dbReference>
<evidence type="ECO:0000256" key="2">
    <source>
        <dbReference type="ARBA" id="ARBA00022485"/>
    </source>
</evidence>
<dbReference type="InterPro" id="IPR005759">
    <property type="entry name" value="Nth"/>
</dbReference>
<dbReference type="PIRSF" id="PIRSF001435">
    <property type="entry name" value="Nth"/>
    <property type="match status" value="1"/>
</dbReference>
<dbReference type="SMART" id="SM00478">
    <property type="entry name" value="ENDO3c"/>
    <property type="match status" value="1"/>
</dbReference>
<dbReference type="CDD" id="cd00056">
    <property type="entry name" value="ENDO3c"/>
    <property type="match status" value="1"/>
</dbReference>
<dbReference type="InterPro" id="IPR003265">
    <property type="entry name" value="HhH-GPD_domain"/>
</dbReference>
<dbReference type="InterPro" id="IPR011257">
    <property type="entry name" value="DNA_glycosylase"/>
</dbReference>
<keyword evidence="6" id="KW-0408">Iron</keyword>
<dbReference type="AlphaFoldDB" id="A0A6L9MSG8"/>
<comment type="function">
    <text evidence="10">DNA repair enzyme that has both DNA N-glycosylase activity and AP-lyase activity. The DNA N-glycosylase activity releases various damaged pyrimidines from DNA by cleaving the N-glycosidic bond, leaving an AP (apurinic/apyrimidinic) site. The AP-lyase activity cleaves the phosphodiester bond 3' to the AP site by a beta-elimination, leaving a 3'-terminal unsaturated sugar and a product with a terminal 5'-phosphate.</text>
</comment>
<protein>
    <recommendedName>
        <fullName evidence="10">Endonuclease III</fullName>
        <ecNumber evidence="10">4.2.99.18</ecNumber>
    </recommendedName>
    <alternativeName>
        <fullName evidence="10">DNA-(apurinic or apyrimidinic site) lyase</fullName>
    </alternativeName>
</protein>
<keyword evidence="4 10" id="KW-0227">DNA damage</keyword>
<accession>A0A6L9MSG8</accession>
<dbReference type="EC" id="4.2.99.18" evidence="10"/>
<dbReference type="GO" id="GO:0046872">
    <property type="term" value="F:metal ion binding"/>
    <property type="evidence" value="ECO:0007669"/>
    <property type="project" value="UniProtKB-KW"/>
</dbReference>
<dbReference type="GO" id="GO:0140078">
    <property type="term" value="F:class I DNA-(apurinic or apyrimidinic site) endonuclease activity"/>
    <property type="evidence" value="ECO:0007669"/>
    <property type="project" value="UniProtKB-EC"/>
</dbReference>
<comment type="caution">
    <text evidence="12">The sequence shown here is derived from an EMBL/GenBank/DDBJ whole genome shotgun (WGS) entry which is preliminary data.</text>
</comment>
<dbReference type="Pfam" id="PF00730">
    <property type="entry name" value="HhH-GPD"/>
    <property type="match status" value="1"/>
</dbReference>
<keyword evidence="3" id="KW-0479">Metal-binding</keyword>
<evidence type="ECO:0000256" key="1">
    <source>
        <dbReference type="ARBA" id="ARBA00008343"/>
    </source>
</evidence>
<dbReference type="EMBL" id="JAAAWP010000002">
    <property type="protein sequence ID" value="NDW20800.1"/>
    <property type="molecule type" value="Genomic_DNA"/>
</dbReference>
<keyword evidence="5 10" id="KW-0378">Hydrolase</keyword>
<dbReference type="PANTHER" id="PTHR10359">
    <property type="entry name" value="A/G-SPECIFIC ADENINE GLYCOSYLASE/ENDONUCLEASE III"/>
    <property type="match status" value="1"/>
</dbReference>
<keyword evidence="12" id="KW-0255">Endonuclease</keyword>
<gene>
    <name evidence="10 12" type="primary">nth</name>
    <name evidence="12" type="ORF">GTW09_04610</name>
</gene>
<evidence type="ECO:0000313" key="13">
    <source>
        <dbReference type="Proteomes" id="UP000478837"/>
    </source>
</evidence>
<proteinExistence type="inferred from homology"/>
<keyword evidence="10" id="KW-0456">Lyase</keyword>
<dbReference type="GO" id="GO:0003677">
    <property type="term" value="F:DNA binding"/>
    <property type="evidence" value="ECO:0007669"/>
    <property type="project" value="UniProtKB-UniRule"/>
</dbReference>
<comment type="caution">
    <text evidence="10">Lacks conserved residue(s) required for the propagation of feature annotation.</text>
</comment>
<dbReference type="Gene3D" id="1.10.340.30">
    <property type="entry name" value="Hypothetical protein, domain 2"/>
    <property type="match status" value="1"/>
</dbReference>
<keyword evidence="9 10" id="KW-0326">Glycosidase</keyword>
<evidence type="ECO:0000256" key="3">
    <source>
        <dbReference type="ARBA" id="ARBA00022723"/>
    </source>
</evidence>
<dbReference type="PANTHER" id="PTHR10359:SF18">
    <property type="entry name" value="ENDONUCLEASE III"/>
    <property type="match status" value="1"/>
</dbReference>
<reference evidence="12 13" key="1">
    <citation type="submission" date="2020-01" db="EMBL/GenBank/DDBJ databases">
        <title>Genomes of bacteria type strains.</title>
        <authorList>
            <person name="Chen J."/>
            <person name="Zhu S."/>
            <person name="Yang J."/>
        </authorList>
    </citation>
    <scope>NUCLEOTIDE SEQUENCE [LARGE SCALE GENOMIC DNA]</scope>
    <source>
        <strain evidence="12 13">LMG 22958</strain>
    </source>
</reference>
<dbReference type="FunFam" id="1.10.340.30:FF:000001">
    <property type="entry name" value="Endonuclease III"/>
    <property type="match status" value="1"/>
</dbReference>
<feature type="domain" description="HhH-GPD" evidence="11">
    <location>
        <begin position="46"/>
        <end position="193"/>
    </location>
</feature>
<keyword evidence="8 10" id="KW-0234">DNA repair</keyword>
<evidence type="ECO:0000313" key="12">
    <source>
        <dbReference type="EMBL" id="NDW20800.1"/>
    </source>
</evidence>
<dbReference type="InterPro" id="IPR023170">
    <property type="entry name" value="HhH_base_excis_C"/>
</dbReference>
<dbReference type="SUPFAM" id="SSF48150">
    <property type="entry name" value="DNA-glycosylase"/>
    <property type="match status" value="1"/>
</dbReference>
<evidence type="ECO:0000256" key="9">
    <source>
        <dbReference type="ARBA" id="ARBA00023295"/>
    </source>
</evidence>
<dbReference type="GO" id="GO:0019104">
    <property type="term" value="F:DNA N-glycosylase activity"/>
    <property type="evidence" value="ECO:0007669"/>
    <property type="project" value="UniProtKB-UniRule"/>
</dbReference>
<evidence type="ECO:0000256" key="5">
    <source>
        <dbReference type="ARBA" id="ARBA00022801"/>
    </source>
</evidence>
<keyword evidence="10" id="KW-0238">DNA-binding</keyword>
<comment type="similarity">
    <text evidence="1 10">Belongs to the Nth/MutY family.</text>
</comment>
<dbReference type="Proteomes" id="UP000478837">
    <property type="component" value="Unassembled WGS sequence"/>
</dbReference>
<sequence>MGGAVKTLTKKEKVQAIMDILDELYPEVPVPLDHKDPYTLLVAVLLSAQCTDERVNQITPKLFAIADNPYDMVSMSIEEIQNIIRPCGLSPMKSKGIWHLSDMIIKQHNGEVPKDFAALEAMPAVGHKTASVVMSQAFGVPAFPVDTHIHRLMYRWGLSNGKSVEQTERDAKRLFPREKWNDLHLQIIFYGREYCPARGFSLDRCVITREFGRKSFINEVLKEKEKKDKKLALTSKRKG</sequence>
<keyword evidence="7" id="KW-0411">Iron-sulfur</keyword>
<name>A0A6L9MSG8_9ALTE</name>
<dbReference type="HAMAP" id="MF_00942">
    <property type="entry name" value="Nth"/>
    <property type="match status" value="1"/>
</dbReference>
<keyword evidence="2" id="KW-0004">4Fe-4S</keyword>
<evidence type="ECO:0000256" key="8">
    <source>
        <dbReference type="ARBA" id="ARBA00023204"/>
    </source>
</evidence>